<sequence length="103" mass="11254">MMKPSSTKRDASQSERTYGGFGEENPRRIRRREPTAETVKRMSCGGGGVTDSSLVKLCFDFTSSSPQICEDNNETGRRRGGVTASVVYWDGGAAVQRWWGGAS</sequence>
<dbReference type="Proteomes" id="UP001642260">
    <property type="component" value="Unassembled WGS sequence"/>
</dbReference>
<feature type="region of interest" description="Disordered" evidence="1">
    <location>
        <begin position="1"/>
        <end position="45"/>
    </location>
</feature>
<feature type="compositionally biased region" description="Basic and acidic residues" evidence="1">
    <location>
        <begin position="24"/>
        <end position="40"/>
    </location>
</feature>
<accession>A0ABC8LXH7</accession>
<evidence type="ECO:0000313" key="3">
    <source>
        <dbReference type="Proteomes" id="UP001642260"/>
    </source>
</evidence>
<dbReference type="AlphaFoldDB" id="A0ABC8LXH7"/>
<protein>
    <submittedName>
        <fullName evidence="2">Uncharacterized protein</fullName>
    </submittedName>
</protein>
<evidence type="ECO:0000256" key="1">
    <source>
        <dbReference type="SAM" id="MobiDB-lite"/>
    </source>
</evidence>
<dbReference type="EMBL" id="CAKOAT010808486">
    <property type="protein sequence ID" value="CAH8388613.1"/>
    <property type="molecule type" value="Genomic_DNA"/>
</dbReference>
<gene>
    <name evidence="2" type="ORF">ERUC_LOCUS41096</name>
</gene>
<reference evidence="2 3" key="1">
    <citation type="submission" date="2022-03" db="EMBL/GenBank/DDBJ databases">
        <authorList>
            <person name="Macdonald S."/>
            <person name="Ahmed S."/>
            <person name="Newling K."/>
        </authorList>
    </citation>
    <scope>NUCLEOTIDE SEQUENCE [LARGE SCALE GENOMIC DNA]</scope>
</reference>
<name>A0ABC8LXH7_ERUVS</name>
<keyword evidence="3" id="KW-1185">Reference proteome</keyword>
<comment type="caution">
    <text evidence="2">The sequence shown here is derived from an EMBL/GenBank/DDBJ whole genome shotgun (WGS) entry which is preliminary data.</text>
</comment>
<evidence type="ECO:0000313" key="2">
    <source>
        <dbReference type="EMBL" id="CAH8388613.1"/>
    </source>
</evidence>
<proteinExistence type="predicted"/>
<organism evidence="2 3">
    <name type="scientific">Eruca vesicaria subsp. sativa</name>
    <name type="common">Garden rocket</name>
    <name type="synonym">Eruca sativa</name>
    <dbReference type="NCBI Taxonomy" id="29727"/>
    <lineage>
        <taxon>Eukaryota</taxon>
        <taxon>Viridiplantae</taxon>
        <taxon>Streptophyta</taxon>
        <taxon>Embryophyta</taxon>
        <taxon>Tracheophyta</taxon>
        <taxon>Spermatophyta</taxon>
        <taxon>Magnoliopsida</taxon>
        <taxon>eudicotyledons</taxon>
        <taxon>Gunneridae</taxon>
        <taxon>Pentapetalae</taxon>
        <taxon>rosids</taxon>
        <taxon>malvids</taxon>
        <taxon>Brassicales</taxon>
        <taxon>Brassicaceae</taxon>
        <taxon>Brassiceae</taxon>
        <taxon>Eruca</taxon>
    </lineage>
</organism>